<dbReference type="HOGENOM" id="CLU_957324_0_0_1"/>
<dbReference type="PROSITE" id="PS50033">
    <property type="entry name" value="UBX"/>
    <property type="match status" value="1"/>
</dbReference>
<dbReference type="GO" id="GO:0036503">
    <property type="term" value="P:ERAD pathway"/>
    <property type="evidence" value="ECO:0000318"/>
    <property type="project" value="GO_Central"/>
</dbReference>
<dbReference type="InterPro" id="IPR050730">
    <property type="entry name" value="UBX_domain-protein"/>
</dbReference>
<keyword evidence="2" id="KW-0812">Transmembrane</keyword>
<dbReference type="SUPFAM" id="SSF52833">
    <property type="entry name" value="Thioredoxin-like"/>
    <property type="match status" value="1"/>
</dbReference>
<protein>
    <recommendedName>
        <fullName evidence="3">UBX domain-containing protein</fullName>
    </recommendedName>
</protein>
<proteinExistence type="predicted"/>
<evidence type="ECO:0000313" key="5">
    <source>
        <dbReference type="Proteomes" id="UP000000305"/>
    </source>
</evidence>
<dbReference type="InParanoid" id="E9HX39"/>
<dbReference type="EMBL" id="GL732993">
    <property type="protein sequence ID" value="EFX63690.1"/>
    <property type="molecule type" value="Genomic_DNA"/>
</dbReference>
<dbReference type="eggNOG" id="KOG1363">
    <property type="taxonomic scope" value="Eukaryota"/>
</dbReference>
<dbReference type="PhylomeDB" id="E9HX39"/>
<evidence type="ECO:0000256" key="1">
    <source>
        <dbReference type="ARBA" id="ARBA00023054"/>
    </source>
</evidence>
<dbReference type="OMA" id="CNIDERN"/>
<keyword evidence="2" id="KW-1133">Transmembrane helix</keyword>
<dbReference type="InterPro" id="IPR001012">
    <property type="entry name" value="UBX_dom"/>
</dbReference>
<dbReference type="Gene3D" id="3.40.30.10">
    <property type="entry name" value="Glutaredoxin"/>
    <property type="match status" value="1"/>
</dbReference>
<dbReference type="Proteomes" id="UP000000305">
    <property type="component" value="Unassembled WGS sequence"/>
</dbReference>
<dbReference type="GO" id="GO:0043130">
    <property type="term" value="F:ubiquitin binding"/>
    <property type="evidence" value="ECO:0000318"/>
    <property type="project" value="GO_Central"/>
</dbReference>
<dbReference type="STRING" id="6669.E9HX39"/>
<feature type="transmembrane region" description="Helical" evidence="2">
    <location>
        <begin position="59"/>
        <end position="81"/>
    </location>
</feature>
<organism evidence="4 5">
    <name type="scientific">Daphnia pulex</name>
    <name type="common">Water flea</name>
    <dbReference type="NCBI Taxonomy" id="6669"/>
    <lineage>
        <taxon>Eukaryota</taxon>
        <taxon>Metazoa</taxon>
        <taxon>Ecdysozoa</taxon>
        <taxon>Arthropoda</taxon>
        <taxon>Crustacea</taxon>
        <taxon>Branchiopoda</taxon>
        <taxon>Diplostraca</taxon>
        <taxon>Cladocera</taxon>
        <taxon>Anomopoda</taxon>
        <taxon>Daphniidae</taxon>
        <taxon>Daphnia</taxon>
    </lineage>
</organism>
<dbReference type="InterPro" id="IPR049483">
    <property type="entry name" value="FAF1_2-like_UAS"/>
</dbReference>
<dbReference type="GO" id="GO:0005783">
    <property type="term" value="C:endoplasmic reticulum"/>
    <property type="evidence" value="ECO:0000318"/>
    <property type="project" value="GO_Central"/>
</dbReference>
<evidence type="ECO:0000259" key="3">
    <source>
        <dbReference type="PROSITE" id="PS50033"/>
    </source>
</evidence>
<accession>E9HX39</accession>
<sequence length="291" mass="34138">MYLENRELSPQNTEKLVQFQELSGIDDLDKCMEILERHNWDVETADSLFPLPNQRPDGFTGWLFFLSSLPLRVVMVTFYCLTRFFFRIIRPENRPAVTDPTGNVISFIQEYNETFGDQHLTFYPVTYCQVLNEAKKDLKFVLAYLHCKDHQDTNKFCRQTLCNPQVIEFINSNCLMWACSVNSLEGYRVSQALRENTYPFLAIIVQREFRMTVVGRARGQKLERRFHRTIHTLKDLYYFILAHPDSPYQFEMATYFPKRTFPWQPDMDTHPTLAEVGLGASEALLVLDLDA</sequence>
<dbReference type="Pfam" id="PF21021">
    <property type="entry name" value="FAF1"/>
    <property type="match status" value="1"/>
</dbReference>
<dbReference type="InterPro" id="IPR029071">
    <property type="entry name" value="Ubiquitin-like_domsf"/>
</dbReference>
<dbReference type="KEGG" id="dpx:DAPPUDRAFT_335122"/>
<dbReference type="FunCoup" id="E9HX39">
    <property type="interactions" value="2277"/>
</dbReference>
<evidence type="ECO:0000256" key="2">
    <source>
        <dbReference type="SAM" id="Phobius"/>
    </source>
</evidence>
<dbReference type="Pfam" id="PF14555">
    <property type="entry name" value="UBA_4"/>
    <property type="match status" value="1"/>
</dbReference>
<keyword evidence="5" id="KW-1185">Reference proteome</keyword>
<dbReference type="InterPro" id="IPR036249">
    <property type="entry name" value="Thioredoxin-like_sf"/>
</dbReference>
<keyword evidence="2" id="KW-0472">Membrane</keyword>
<dbReference type="AlphaFoldDB" id="E9HX39"/>
<gene>
    <name evidence="4" type="ORF">DAPPUDRAFT_335122</name>
</gene>
<feature type="domain" description="UBX" evidence="3">
    <location>
        <begin position="219"/>
        <end position="286"/>
    </location>
</feature>
<evidence type="ECO:0000313" key="4">
    <source>
        <dbReference type="EMBL" id="EFX63690.1"/>
    </source>
</evidence>
<dbReference type="PANTHER" id="PTHR23322">
    <property type="entry name" value="FAS-ASSOCIATED PROTEIN"/>
    <property type="match status" value="1"/>
</dbReference>
<dbReference type="Gene3D" id="1.10.8.10">
    <property type="entry name" value="DNA helicase RuvA subunit, C-terminal domain"/>
    <property type="match status" value="1"/>
</dbReference>
<dbReference type="SUPFAM" id="SSF54236">
    <property type="entry name" value="Ubiquitin-like"/>
    <property type="match status" value="1"/>
</dbReference>
<dbReference type="InterPro" id="IPR006577">
    <property type="entry name" value="UAS"/>
</dbReference>
<reference evidence="4 5" key="1">
    <citation type="journal article" date="2011" name="Science">
        <title>The ecoresponsive genome of Daphnia pulex.</title>
        <authorList>
            <person name="Colbourne J.K."/>
            <person name="Pfrender M.E."/>
            <person name="Gilbert D."/>
            <person name="Thomas W.K."/>
            <person name="Tucker A."/>
            <person name="Oakley T.H."/>
            <person name="Tokishita S."/>
            <person name="Aerts A."/>
            <person name="Arnold G.J."/>
            <person name="Basu M.K."/>
            <person name="Bauer D.J."/>
            <person name="Caceres C.E."/>
            <person name="Carmel L."/>
            <person name="Casola C."/>
            <person name="Choi J.H."/>
            <person name="Detter J.C."/>
            <person name="Dong Q."/>
            <person name="Dusheyko S."/>
            <person name="Eads B.D."/>
            <person name="Frohlich T."/>
            <person name="Geiler-Samerotte K.A."/>
            <person name="Gerlach D."/>
            <person name="Hatcher P."/>
            <person name="Jogdeo S."/>
            <person name="Krijgsveld J."/>
            <person name="Kriventseva E.V."/>
            <person name="Kultz D."/>
            <person name="Laforsch C."/>
            <person name="Lindquist E."/>
            <person name="Lopez J."/>
            <person name="Manak J.R."/>
            <person name="Muller J."/>
            <person name="Pangilinan J."/>
            <person name="Patwardhan R.P."/>
            <person name="Pitluck S."/>
            <person name="Pritham E.J."/>
            <person name="Rechtsteiner A."/>
            <person name="Rho M."/>
            <person name="Rogozin I.B."/>
            <person name="Sakarya O."/>
            <person name="Salamov A."/>
            <person name="Schaack S."/>
            <person name="Shapiro H."/>
            <person name="Shiga Y."/>
            <person name="Skalitzky C."/>
            <person name="Smith Z."/>
            <person name="Souvorov A."/>
            <person name="Sung W."/>
            <person name="Tang Z."/>
            <person name="Tsuchiya D."/>
            <person name="Tu H."/>
            <person name="Vos H."/>
            <person name="Wang M."/>
            <person name="Wolf Y.I."/>
            <person name="Yamagata H."/>
            <person name="Yamada T."/>
            <person name="Ye Y."/>
            <person name="Shaw J.R."/>
            <person name="Andrews J."/>
            <person name="Crease T.J."/>
            <person name="Tang H."/>
            <person name="Lucas S.M."/>
            <person name="Robertson H.M."/>
            <person name="Bork P."/>
            <person name="Koonin E.V."/>
            <person name="Zdobnov E.M."/>
            <person name="Grigoriev I.V."/>
            <person name="Lynch M."/>
            <person name="Boore J.L."/>
        </authorList>
    </citation>
    <scope>NUCLEOTIDE SEQUENCE [LARGE SCALE GENOMIC DNA]</scope>
</reference>
<keyword evidence="1" id="KW-0175">Coiled coil</keyword>
<dbReference type="SMART" id="SM00594">
    <property type="entry name" value="UAS"/>
    <property type="match status" value="1"/>
</dbReference>
<dbReference type="OrthoDB" id="1026733at2759"/>
<name>E9HX39_DAPPU</name>
<dbReference type="CDD" id="cd16120">
    <property type="entry name" value="UBX_UBXN3B"/>
    <property type="match status" value="1"/>
</dbReference>
<dbReference type="PANTHER" id="PTHR23322:SF1">
    <property type="entry name" value="FAS-ASSOCIATED FACTOR 2"/>
    <property type="match status" value="1"/>
</dbReference>